<feature type="transmembrane region" description="Helical" evidence="20">
    <location>
        <begin position="78"/>
        <end position="96"/>
    </location>
</feature>
<dbReference type="PROSITE" id="PS00107">
    <property type="entry name" value="PROTEIN_KINASE_ATP"/>
    <property type="match status" value="1"/>
</dbReference>
<feature type="transmembrane region" description="Helical" evidence="20">
    <location>
        <begin position="721"/>
        <end position="738"/>
    </location>
</feature>
<feature type="compositionally biased region" description="Polar residues" evidence="19">
    <location>
        <begin position="313"/>
        <end position="323"/>
    </location>
</feature>
<keyword evidence="23" id="KW-1185">Reference proteome</keyword>
<dbReference type="Pfam" id="PF08263">
    <property type="entry name" value="LRRNT_2"/>
    <property type="match status" value="1"/>
</dbReference>
<dbReference type="FunFam" id="3.80.10.10:FF:000111">
    <property type="entry name" value="LRR receptor-like serine/threonine-protein kinase ERECTA"/>
    <property type="match status" value="1"/>
</dbReference>
<dbReference type="SMART" id="SM00220">
    <property type="entry name" value="S_TKc"/>
    <property type="match status" value="1"/>
</dbReference>
<dbReference type="FunFam" id="3.80.10.10:FF:000095">
    <property type="entry name" value="LRR receptor-like serine/threonine-protein kinase GSO1"/>
    <property type="match status" value="1"/>
</dbReference>
<dbReference type="InterPro" id="IPR003591">
    <property type="entry name" value="Leu-rich_rpt_typical-subtyp"/>
</dbReference>
<dbReference type="Pfam" id="PF13855">
    <property type="entry name" value="LRR_8"/>
    <property type="match status" value="2"/>
</dbReference>
<dbReference type="InterPro" id="IPR001245">
    <property type="entry name" value="Ser-Thr/Tyr_kinase_cat_dom"/>
</dbReference>
<evidence type="ECO:0000256" key="19">
    <source>
        <dbReference type="SAM" id="MobiDB-lite"/>
    </source>
</evidence>
<evidence type="ECO:0000256" key="13">
    <source>
        <dbReference type="ARBA" id="ARBA00023136"/>
    </source>
</evidence>
<evidence type="ECO:0000313" key="22">
    <source>
        <dbReference type="EMBL" id="KAF7840049.1"/>
    </source>
</evidence>
<evidence type="ECO:0000256" key="8">
    <source>
        <dbReference type="ARBA" id="ARBA00022729"/>
    </source>
</evidence>
<evidence type="ECO:0000256" key="2">
    <source>
        <dbReference type="ARBA" id="ARBA00009592"/>
    </source>
</evidence>
<evidence type="ECO:0000256" key="10">
    <source>
        <dbReference type="ARBA" id="ARBA00022741"/>
    </source>
</evidence>
<evidence type="ECO:0000256" key="9">
    <source>
        <dbReference type="ARBA" id="ARBA00022737"/>
    </source>
</evidence>
<evidence type="ECO:0000256" key="15">
    <source>
        <dbReference type="ARBA" id="ARBA00023180"/>
    </source>
</evidence>
<keyword evidence="10 18" id="KW-0547">Nucleotide-binding</keyword>
<dbReference type="Pfam" id="PF03151">
    <property type="entry name" value="TPT"/>
    <property type="match status" value="1"/>
</dbReference>
<feature type="transmembrane region" description="Helical" evidence="20">
    <location>
        <begin position="133"/>
        <end position="150"/>
    </location>
</feature>
<dbReference type="Gene3D" id="1.10.510.10">
    <property type="entry name" value="Transferase(Phosphotransferase) domain 1"/>
    <property type="match status" value="1"/>
</dbReference>
<keyword evidence="12 20" id="KW-1133">Transmembrane helix</keyword>
<accession>A0A834X9N5</accession>
<evidence type="ECO:0000313" key="23">
    <source>
        <dbReference type="Proteomes" id="UP000634136"/>
    </source>
</evidence>
<feature type="transmembrane region" description="Helical" evidence="20">
    <location>
        <begin position="219"/>
        <end position="241"/>
    </location>
</feature>
<keyword evidence="8" id="KW-0732">Signal</keyword>
<dbReference type="InterPro" id="IPR017441">
    <property type="entry name" value="Protein_kinase_ATP_BS"/>
</dbReference>
<keyword evidence="5" id="KW-0418">Kinase</keyword>
<evidence type="ECO:0000256" key="18">
    <source>
        <dbReference type="PROSITE-ProRule" id="PRU10141"/>
    </source>
</evidence>
<feature type="transmembrane region" description="Helical" evidence="20">
    <location>
        <begin position="156"/>
        <end position="174"/>
    </location>
</feature>
<evidence type="ECO:0000256" key="7">
    <source>
        <dbReference type="ARBA" id="ARBA00022692"/>
    </source>
</evidence>
<feature type="transmembrane region" description="Helical" evidence="20">
    <location>
        <begin position="253"/>
        <end position="275"/>
    </location>
</feature>
<protein>
    <recommendedName>
        <fullName evidence="3">non-specific serine/threonine protein kinase</fullName>
        <ecNumber evidence="3">2.7.11.1</ecNumber>
    </recommendedName>
</protein>
<feature type="region of interest" description="Disordered" evidence="19">
    <location>
        <begin position="303"/>
        <end position="335"/>
    </location>
</feature>
<dbReference type="InterPro" id="IPR004853">
    <property type="entry name" value="Sugar_P_trans_dom"/>
</dbReference>
<dbReference type="SUPFAM" id="SSF56112">
    <property type="entry name" value="Protein kinase-like (PK-like)"/>
    <property type="match status" value="1"/>
</dbReference>
<organism evidence="22 23">
    <name type="scientific">Senna tora</name>
    <dbReference type="NCBI Taxonomy" id="362788"/>
    <lineage>
        <taxon>Eukaryota</taxon>
        <taxon>Viridiplantae</taxon>
        <taxon>Streptophyta</taxon>
        <taxon>Embryophyta</taxon>
        <taxon>Tracheophyta</taxon>
        <taxon>Spermatophyta</taxon>
        <taxon>Magnoliopsida</taxon>
        <taxon>eudicotyledons</taxon>
        <taxon>Gunneridae</taxon>
        <taxon>Pentapetalae</taxon>
        <taxon>rosids</taxon>
        <taxon>fabids</taxon>
        <taxon>Fabales</taxon>
        <taxon>Fabaceae</taxon>
        <taxon>Caesalpinioideae</taxon>
        <taxon>Cassia clade</taxon>
        <taxon>Senna</taxon>
    </lineage>
</organism>
<keyword evidence="15" id="KW-0325">Glycoprotein</keyword>
<dbReference type="InterPro" id="IPR032675">
    <property type="entry name" value="LRR_dom_sf"/>
</dbReference>
<proteinExistence type="inferred from homology"/>
<evidence type="ECO:0000256" key="3">
    <source>
        <dbReference type="ARBA" id="ARBA00012513"/>
    </source>
</evidence>
<comment type="catalytic activity">
    <reaction evidence="16">
        <text>L-threonyl-[protein] + ATP = O-phospho-L-threonyl-[protein] + ADP + H(+)</text>
        <dbReference type="Rhea" id="RHEA:46608"/>
        <dbReference type="Rhea" id="RHEA-COMP:11060"/>
        <dbReference type="Rhea" id="RHEA-COMP:11605"/>
        <dbReference type="ChEBI" id="CHEBI:15378"/>
        <dbReference type="ChEBI" id="CHEBI:30013"/>
        <dbReference type="ChEBI" id="CHEBI:30616"/>
        <dbReference type="ChEBI" id="CHEBI:61977"/>
        <dbReference type="ChEBI" id="CHEBI:456216"/>
        <dbReference type="EC" id="2.7.11.1"/>
    </reaction>
</comment>
<sequence length="1771" mass="193112">MSSDSKGDRKASLDAASWLFNVVTSVGIIMVNKALMATYGFTFATTLTGMHFATTTMLTIFLKWLGYIQNTHLPVPDLIKFVLFANFSIVGMNVSLMWNSVGFYQIAKLSMIPVSCFLEVVLDNVRYSRDTKLSITLVLLGVAVCTVTDVSVNAKGFIAAVVAVWSTALQQYYVHFLQRKYSLGSFNLLAHTAPAQAGSLLLVGPLVDYCLTNKRVDAYSYGLTSIFFIILSCSIAVGTNLSQFICIGRFTAVSFQVLGHMKTILVLILGFLLFGKEGLNLQVILGMIIAIAGMIWYGNASSKPGGKERRSLSMPSTTKTQDYSAVPVSPEADDEKQTTVVDPFSFSHCNLGLADPFPRWNSPPLILLFSVNAVPSSIPASFVSFSSPSSFSSPPSKGDRKASLDAASWLFNVVTSVGIIMVNKALMATYDFTFATTLTGMHFATTTILTIFLKWLGYIQTTHLPVPELIKFVLFANFSIVGMNVSLMWNSVGFYQIAKLSMIPVCCFLEVVLDNVRYSRDTKLSIILVLLGVAVCTVTDVSVNAKGFIAAVVAVWSTALQQYPQQFANPPPQIIPDPDPTLQKPQQLADPHQSIPDPDPTLQPNQTLDSTRPLQVYSWRKVPPPTSEPVQSSSSELQDVEYVHFLQRKYSLGSFNLLAHTAPAQAFFIILSCSIAVGTNLSQFICIGRFTAVSFQVLGHMKTILVLILGFLLFGKEGLNLQVILGMIIAIVGMIWYGNASSKPGGKERRSMSIPSTTKPQDYSAQLLAFKASLPNPSLLPNWLSNQNPCSFTGISCKQTQVSSIDLSFVPLSTNFTLVSTYLLSLDHLQVLTLRSTNLSGSISQLPPRFKCGASLTSIDLSQNTLSGSVSDVSHLASCSSLKSLNVSNNVLEFSPPGKDSMRLNLEILDVSFNGISGPNALPWILSPSCGDMRHLAVRGNKLTGEINNLSSCQKLQHLDLSFNNFSVAIPSLGQCSSLEYLDISANKYFGDIGLALSPCKLLTFVNISSNGFSGPVPSLPAGSLQFVYLANNKFQGQIPAGLADLCLTLVELNLSWNLLFGTVLSGLSACSSLEVLDISGNRFSGELPIEVFMEMSSLKKLVVWFNDFVGSIPRGLCEDGRSNLKELFLQNNLFTGVIPPTLSNCSNLVSLDLSFNFLNGTIPSSLGSLSKLRDLIIWLNQLHGEIPQELSNIKTLENLILDFNELTGTIPSGLSNCTKMNWISLSNNRLSGEIPAWIGQLSNLAILKLSNNSFSGQIPPELGDCHSLIWLDLNTNLLNGSIPPELFRQSGKIAVNFISGKTYVYIKNDGSKECHGAGNLLEFAGIRQEQLNRISFRNPCNFTRVYGGKLRPTFNHNGSMIFLDISHNMLSGSIPKEIGSMYYLYILNLGHNDISGKIPQELGSLTNLNILDLSRNKLEGQIPQSLTGLSMLTDIDLSNNYLFGPIPESGQFETFPPNRFANNSGLCGYPITRCGADSGSGGNSQNHKSNRKQASLAGSVAMGLLFSLFCIVGLVIIAIETRKRRKKKEAALDVYIENNSHSGTANNVSWKLTSAREALSINLATFEKPLRKLTFADLLEATNGFHNDSLIGSGGFGDVYKAQLKDGSVVAIKKLIHISGQGTPGYVPPEYYQSFRCSTRGDVYSYGVVLLELLTGKRPTDSADFGDNNLVGWVKQHAKLKISDVFDPELMKEDPNLEIELLQHLKVACACLDDRHWRRPTMIQVMAMFKEIQAGSGLDSQSTIATEDGGFSAVEMVEMSIKEAPEFTKP</sequence>
<feature type="transmembrane region" description="Helical" evidence="20">
    <location>
        <begin position="12"/>
        <end position="31"/>
    </location>
</feature>
<dbReference type="OrthoDB" id="1371922at2759"/>
<evidence type="ECO:0000256" key="20">
    <source>
        <dbReference type="SAM" id="Phobius"/>
    </source>
</evidence>
<dbReference type="PRINTS" id="PR00019">
    <property type="entry name" value="LEURICHRPT"/>
</dbReference>
<comment type="catalytic activity">
    <reaction evidence="17">
        <text>L-seryl-[protein] + ATP = O-phospho-L-seryl-[protein] + ADP + H(+)</text>
        <dbReference type="Rhea" id="RHEA:17989"/>
        <dbReference type="Rhea" id="RHEA-COMP:9863"/>
        <dbReference type="Rhea" id="RHEA-COMP:11604"/>
        <dbReference type="ChEBI" id="CHEBI:15378"/>
        <dbReference type="ChEBI" id="CHEBI:29999"/>
        <dbReference type="ChEBI" id="CHEBI:30616"/>
        <dbReference type="ChEBI" id="CHEBI:83421"/>
        <dbReference type="ChEBI" id="CHEBI:456216"/>
        <dbReference type="EC" id="2.7.11.1"/>
    </reaction>
</comment>
<dbReference type="InterPro" id="IPR045381">
    <property type="entry name" value="BRI1_island_dom"/>
</dbReference>
<evidence type="ECO:0000256" key="1">
    <source>
        <dbReference type="ARBA" id="ARBA00004251"/>
    </source>
</evidence>
<evidence type="ECO:0000256" key="6">
    <source>
        <dbReference type="ARBA" id="ARBA00022614"/>
    </source>
</evidence>
<keyword evidence="14 22" id="KW-0675">Receptor</keyword>
<feature type="transmembrane region" description="Helical" evidence="20">
    <location>
        <begin position="469"/>
        <end position="487"/>
    </location>
</feature>
<dbReference type="EMBL" id="JAAIUW010000003">
    <property type="protein sequence ID" value="KAF7840049.1"/>
    <property type="molecule type" value="Genomic_DNA"/>
</dbReference>
<feature type="transmembrane region" description="Helical" evidence="20">
    <location>
        <begin position="432"/>
        <end position="457"/>
    </location>
</feature>
<feature type="transmembrane region" description="Helical" evidence="20">
    <location>
        <begin position="1497"/>
        <end position="1520"/>
    </location>
</feature>
<dbReference type="Proteomes" id="UP000634136">
    <property type="component" value="Unassembled WGS sequence"/>
</dbReference>
<evidence type="ECO:0000256" key="4">
    <source>
        <dbReference type="ARBA" id="ARBA00022475"/>
    </source>
</evidence>
<feature type="transmembrane region" description="Helical" evidence="20">
    <location>
        <begin position="186"/>
        <end position="207"/>
    </location>
</feature>
<feature type="transmembrane region" description="Helical" evidence="20">
    <location>
        <begin position="281"/>
        <end position="300"/>
    </location>
</feature>
<comment type="caution">
    <text evidence="22">The sequence shown here is derived from an EMBL/GenBank/DDBJ whole genome shotgun (WGS) entry which is preliminary data.</text>
</comment>
<dbReference type="PANTHER" id="PTHR48053">
    <property type="entry name" value="LEUCINE RICH REPEAT FAMILY PROTEIN, EXPRESSED"/>
    <property type="match status" value="1"/>
</dbReference>
<comment type="similarity">
    <text evidence="2">Belongs to the RLP family.</text>
</comment>
<evidence type="ECO:0000256" key="17">
    <source>
        <dbReference type="ARBA" id="ARBA00048679"/>
    </source>
</evidence>
<reference evidence="22" key="1">
    <citation type="submission" date="2020-09" db="EMBL/GenBank/DDBJ databases">
        <title>Genome-Enabled Discovery of Anthraquinone Biosynthesis in Senna tora.</title>
        <authorList>
            <person name="Kang S.-H."/>
            <person name="Pandey R.P."/>
            <person name="Lee C.-M."/>
            <person name="Sim J.-S."/>
            <person name="Jeong J.-T."/>
            <person name="Choi B.-S."/>
            <person name="Jung M."/>
            <person name="Ginzburg D."/>
            <person name="Zhao K."/>
            <person name="Won S.Y."/>
            <person name="Oh T.-J."/>
            <person name="Yu Y."/>
            <person name="Kim N.-H."/>
            <person name="Lee O.R."/>
            <person name="Lee T.-H."/>
            <person name="Bashyal P."/>
            <person name="Kim T.-S."/>
            <person name="Lee W.-H."/>
            <person name="Kawkins C."/>
            <person name="Kim C.-K."/>
            <person name="Kim J.S."/>
            <person name="Ahn B.O."/>
            <person name="Rhee S.Y."/>
            <person name="Sohng J.K."/>
        </authorList>
    </citation>
    <scope>NUCLEOTIDE SEQUENCE</scope>
    <source>
        <tissue evidence="22">Leaf</tissue>
    </source>
</reference>
<dbReference type="InterPro" id="IPR001611">
    <property type="entry name" value="Leu-rich_rpt"/>
</dbReference>
<gene>
    <name evidence="22" type="ORF">G2W53_008531</name>
</gene>
<feature type="transmembrane region" description="Helical" evidence="20">
    <location>
        <begin position="43"/>
        <end position="66"/>
    </location>
</feature>
<evidence type="ECO:0000256" key="5">
    <source>
        <dbReference type="ARBA" id="ARBA00022527"/>
    </source>
</evidence>
<dbReference type="Pfam" id="PF13516">
    <property type="entry name" value="LRR_6"/>
    <property type="match status" value="1"/>
</dbReference>
<keyword evidence="4" id="KW-1003">Cell membrane</keyword>
<evidence type="ECO:0000256" key="16">
    <source>
        <dbReference type="ARBA" id="ARBA00047899"/>
    </source>
</evidence>
<keyword evidence="6" id="KW-0433">Leucine-rich repeat</keyword>
<dbReference type="SMART" id="SM00369">
    <property type="entry name" value="LRR_TYP"/>
    <property type="match status" value="7"/>
</dbReference>
<feature type="transmembrane region" description="Helical" evidence="20">
    <location>
        <begin position="697"/>
        <end position="714"/>
    </location>
</feature>
<dbReference type="InterPro" id="IPR000719">
    <property type="entry name" value="Prot_kinase_dom"/>
</dbReference>
<dbReference type="GO" id="GO:0005886">
    <property type="term" value="C:plasma membrane"/>
    <property type="evidence" value="ECO:0007669"/>
    <property type="project" value="UniProtKB-SubCell"/>
</dbReference>
<evidence type="ECO:0000256" key="14">
    <source>
        <dbReference type="ARBA" id="ARBA00023170"/>
    </source>
</evidence>
<keyword evidence="13 20" id="KW-0472">Membrane</keyword>
<dbReference type="Pfam" id="PF07714">
    <property type="entry name" value="PK_Tyr_Ser-Thr"/>
    <property type="match status" value="1"/>
</dbReference>
<feature type="transmembrane region" description="Helical" evidence="20">
    <location>
        <begin position="657"/>
        <end position="677"/>
    </location>
</feature>
<feature type="compositionally biased region" description="Pro residues" evidence="19">
    <location>
        <begin position="570"/>
        <end position="579"/>
    </location>
</feature>
<dbReference type="InterPro" id="IPR051716">
    <property type="entry name" value="Plant_RL_S/T_kinase"/>
</dbReference>
<dbReference type="SUPFAM" id="SSF52058">
    <property type="entry name" value="L domain-like"/>
    <property type="match status" value="1"/>
</dbReference>
<evidence type="ECO:0000256" key="12">
    <source>
        <dbReference type="ARBA" id="ARBA00022989"/>
    </source>
</evidence>
<feature type="domain" description="Protein kinase" evidence="21">
    <location>
        <begin position="1586"/>
        <end position="1730"/>
    </location>
</feature>
<dbReference type="Gene3D" id="3.80.10.10">
    <property type="entry name" value="Ribonuclease Inhibitor"/>
    <property type="match status" value="2"/>
</dbReference>
<keyword evidence="11 18" id="KW-0067">ATP-binding</keyword>
<name>A0A834X9N5_9FABA</name>
<dbReference type="GO" id="GO:0005524">
    <property type="term" value="F:ATP binding"/>
    <property type="evidence" value="ECO:0007669"/>
    <property type="project" value="UniProtKB-UniRule"/>
</dbReference>
<keyword evidence="9" id="KW-0677">Repeat</keyword>
<dbReference type="FunFam" id="3.80.10.10:FF:000383">
    <property type="entry name" value="Leucine-rich repeat receptor protein kinase EMS1"/>
    <property type="match status" value="1"/>
</dbReference>
<dbReference type="GO" id="GO:0004674">
    <property type="term" value="F:protein serine/threonine kinase activity"/>
    <property type="evidence" value="ECO:0007669"/>
    <property type="project" value="UniProtKB-KW"/>
</dbReference>
<feature type="binding site" evidence="18">
    <location>
        <position position="1615"/>
    </location>
    <ligand>
        <name>ATP</name>
        <dbReference type="ChEBI" id="CHEBI:30616"/>
    </ligand>
</feature>
<evidence type="ECO:0000256" key="11">
    <source>
        <dbReference type="ARBA" id="ARBA00022840"/>
    </source>
</evidence>
<keyword evidence="5" id="KW-0723">Serine/threonine-protein kinase</keyword>
<dbReference type="Pfam" id="PF20141">
    <property type="entry name" value="Island"/>
    <property type="match status" value="1"/>
</dbReference>
<dbReference type="PANTHER" id="PTHR48053:SF11">
    <property type="entry name" value="PROTEIN BRASSINOSTEROID INSENSITIVE 1"/>
    <property type="match status" value="1"/>
</dbReference>
<feature type="region of interest" description="Disordered" evidence="19">
    <location>
        <begin position="570"/>
        <end position="608"/>
    </location>
</feature>
<dbReference type="EC" id="2.7.11.1" evidence="3"/>
<keyword evidence="7 20" id="KW-0812">Transmembrane</keyword>
<comment type="subcellular location">
    <subcellularLocation>
        <location evidence="1">Cell membrane</location>
        <topology evidence="1">Single-pass type I membrane protein</topology>
    </subcellularLocation>
</comment>
<dbReference type="SUPFAM" id="SSF52047">
    <property type="entry name" value="RNI-like"/>
    <property type="match status" value="2"/>
</dbReference>
<dbReference type="InterPro" id="IPR013210">
    <property type="entry name" value="LRR_N_plant-typ"/>
</dbReference>
<dbReference type="InterPro" id="IPR011009">
    <property type="entry name" value="Kinase-like_dom_sf"/>
</dbReference>
<dbReference type="Pfam" id="PF00560">
    <property type="entry name" value="LRR_1"/>
    <property type="match status" value="4"/>
</dbReference>
<feature type="transmembrane region" description="Helical" evidence="20">
    <location>
        <begin position="406"/>
        <end position="426"/>
    </location>
</feature>
<keyword evidence="5" id="KW-0808">Transferase</keyword>
<evidence type="ECO:0000259" key="21">
    <source>
        <dbReference type="SMART" id="SM00220"/>
    </source>
</evidence>